<reference evidence="2" key="3">
    <citation type="submission" date="2025-09" db="UniProtKB">
        <authorList>
            <consortium name="Ensembl"/>
        </authorList>
    </citation>
    <scope>IDENTIFICATION</scope>
</reference>
<evidence type="ECO:0000259" key="1">
    <source>
        <dbReference type="SMART" id="SM00198"/>
    </source>
</evidence>
<organism evidence="2 3">
    <name type="scientific">Erpetoichthys calabaricus</name>
    <name type="common">Rope fish</name>
    <name type="synonym">Calamoichthys calabaricus</name>
    <dbReference type="NCBI Taxonomy" id="27687"/>
    <lineage>
        <taxon>Eukaryota</taxon>
        <taxon>Metazoa</taxon>
        <taxon>Chordata</taxon>
        <taxon>Craniata</taxon>
        <taxon>Vertebrata</taxon>
        <taxon>Euteleostomi</taxon>
        <taxon>Actinopterygii</taxon>
        <taxon>Polypteriformes</taxon>
        <taxon>Polypteridae</taxon>
        <taxon>Erpetoichthys</taxon>
    </lineage>
</organism>
<dbReference type="SUPFAM" id="SSF55797">
    <property type="entry name" value="PR-1-like"/>
    <property type="match status" value="1"/>
</dbReference>
<reference evidence="2" key="2">
    <citation type="submission" date="2025-08" db="UniProtKB">
        <authorList>
            <consortium name="Ensembl"/>
        </authorList>
    </citation>
    <scope>IDENTIFICATION</scope>
</reference>
<dbReference type="AlphaFoldDB" id="A0A8C4RPS1"/>
<dbReference type="Ensembl" id="ENSECRT00000004915.1">
    <property type="protein sequence ID" value="ENSECRP00000004832.1"/>
    <property type="gene ID" value="ENSECRG00000003277.1"/>
</dbReference>
<evidence type="ECO:0000313" key="3">
    <source>
        <dbReference type="Proteomes" id="UP000694620"/>
    </source>
</evidence>
<dbReference type="PANTHER" id="PTHR10334">
    <property type="entry name" value="CYSTEINE-RICH SECRETORY PROTEIN-RELATED"/>
    <property type="match status" value="1"/>
</dbReference>
<dbReference type="Pfam" id="PF00188">
    <property type="entry name" value="CAP"/>
    <property type="match status" value="1"/>
</dbReference>
<dbReference type="Proteomes" id="UP000694620">
    <property type="component" value="Chromosome 3"/>
</dbReference>
<dbReference type="GeneTree" id="ENSGT00940000156439"/>
<dbReference type="InterPro" id="IPR001283">
    <property type="entry name" value="CRISP-related"/>
</dbReference>
<accession>A0A8C4RPS1</accession>
<name>A0A8C4RPS1_ERPCA</name>
<dbReference type="InterPro" id="IPR035940">
    <property type="entry name" value="CAP_sf"/>
</dbReference>
<dbReference type="InterPro" id="IPR014044">
    <property type="entry name" value="CAP_dom"/>
</dbReference>
<dbReference type="SMART" id="SM00198">
    <property type="entry name" value="SCP"/>
    <property type="match status" value="1"/>
</dbReference>
<keyword evidence="3" id="KW-1185">Reference proteome</keyword>
<reference evidence="2" key="1">
    <citation type="submission" date="2021-06" db="EMBL/GenBank/DDBJ databases">
        <authorList>
            <consortium name="Wellcome Sanger Institute Data Sharing"/>
        </authorList>
    </citation>
    <scope>NUCLEOTIDE SEQUENCE [LARGE SCALE GENOMIC DNA]</scope>
</reference>
<proteinExistence type="predicted"/>
<evidence type="ECO:0000313" key="2">
    <source>
        <dbReference type="Ensembl" id="ENSECRP00000004832.1"/>
    </source>
</evidence>
<dbReference type="Gene3D" id="3.40.33.10">
    <property type="entry name" value="CAP"/>
    <property type="match status" value="1"/>
</dbReference>
<protein>
    <recommendedName>
        <fullName evidence="1">SCP domain-containing protein</fullName>
    </recommendedName>
</protein>
<feature type="domain" description="SCP" evidence="1">
    <location>
        <begin position="14"/>
        <end position="132"/>
    </location>
</feature>
<sequence>MCFLSPEILTTDPNVQKTIVDKHNAVRELVLPTAANMVKMGWSTEAAANAEKRANTCEMNHSLPKERTIKGNCGENVYMSPNAVPWDSAIQKWEDEIKDYAFGKDPQDVGKDAGHYTEVSFIYHSRVRRTESKKPFNPVIDTFI</sequence>